<name>A0AAE0LE35_9CHLO</name>
<evidence type="ECO:0000256" key="1">
    <source>
        <dbReference type="SAM" id="MobiDB-lite"/>
    </source>
</evidence>
<dbReference type="Proteomes" id="UP001190700">
    <property type="component" value="Unassembled WGS sequence"/>
</dbReference>
<keyword evidence="3" id="KW-1185">Reference proteome</keyword>
<evidence type="ECO:0000313" key="2">
    <source>
        <dbReference type="EMBL" id="KAK3281883.1"/>
    </source>
</evidence>
<feature type="region of interest" description="Disordered" evidence="1">
    <location>
        <begin position="68"/>
        <end position="105"/>
    </location>
</feature>
<sequence>MAFTLTGSGVKLYRALSGAHMCAGWRMDPMGGWVACALQSWTSIPWRCYRGSTRLPEKGRGKILMNMSMDESRTMVSRESSSVPGAETRDQQRPETGASQSQQDVPLAGGQVSSLLCIEKGRLMILQGVVHGLPELLEICASRLGGGHGQLLGETGGTSGRTPILSRPSGPYTVCRHEVTILPGTAI</sequence>
<gene>
    <name evidence="2" type="ORF">CYMTET_10344</name>
</gene>
<feature type="compositionally biased region" description="Polar residues" evidence="1">
    <location>
        <begin position="74"/>
        <end position="83"/>
    </location>
</feature>
<protein>
    <submittedName>
        <fullName evidence="2">Uncharacterized protein</fullName>
    </submittedName>
</protein>
<dbReference type="AlphaFoldDB" id="A0AAE0LE35"/>
<comment type="caution">
    <text evidence="2">The sequence shown here is derived from an EMBL/GenBank/DDBJ whole genome shotgun (WGS) entry which is preliminary data.</text>
</comment>
<reference evidence="2 3" key="1">
    <citation type="journal article" date="2015" name="Genome Biol. Evol.">
        <title>Comparative Genomics of a Bacterivorous Green Alga Reveals Evolutionary Causalities and Consequences of Phago-Mixotrophic Mode of Nutrition.</title>
        <authorList>
            <person name="Burns J.A."/>
            <person name="Paasch A."/>
            <person name="Narechania A."/>
            <person name="Kim E."/>
        </authorList>
    </citation>
    <scope>NUCLEOTIDE SEQUENCE [LARGE SCALE GENOMIC DNA]</scope>
    <source>
        <strain evidence="2 3">PLY_AMNH</strain>
    </source>
</reference>
<evidence type="ECO:0000313" key="3">
    <source>
        <dbReference type="Proteomes" id="UP001190700"/>
    </source>
</evidence>
<accession>A0AAE0LE35</accession>
<organism evidence="2 3">
    <name type="scientific">Cymbomonas tetramitiformis</name>
    <dbReference type="NCBI Taxonomy" id="36881"/>
    <lineage>
        <taxon>Eukaryota</taxon>
        <taxon>Viridiplantae</taxon>
        <taxon>Chlorophyta</taxon>
        <taxon>Pyramimonadophyceae</taxon>
        <taxon>Pyramimonadales</taxon>
        <taxon>Pyramimonadaceae</taxon>
        <taxon>Cymbomonas</taxon>
    </lineage>
</organism>
<dbReference type="EMBL" id="LGRX02003667">
    <property type="protein sequence ID" value="KAK3281883.1"/>
    <property type="molecule type" value="Genomic_DNA"/>
</dbReference>
<proteinExistence type="predicted"/>